<organism evidence="1 2">
    <name type="scientific">Dibothriocephalus latus</name>
    <name type="common">Fish tapeworm</name>
    <name type="synonym">Diphyllobothrium latum</name>
    <dbReference type="NCBI Taxonomy" id="60516"/>
    <lineage>
        <taxon>Eukaryota</taxon>
        <taxon>Metazoa</taxon>
        <taxon>Spiralia</taxon>
        <taxon>Lophotrochozoa</taxon>
        <taxon>Platyhelminthes</taxon>
        <taxon>Cestoda</taxon>
        <taxon>Eucestoda</taxon>
        <taxon>Diphyllobothriidea</taxon>
        <taxon>Diphyllobothriidae</taxon>
        <taxon>Dibothriocephalus</taxon>
    </lineage>
</organism>
<gene>
    <name evidence="1" type="ORF">DILT_LOCUS5935</name>
</gene>
<dbReference type="EMBL" id="UYRU01048477">
    <property type="protein sequence ID" value="VDN10104.1"/>
    <property type="molecule type" value="Genomic_DNA"/>
</dbReference>
<dbReference type="Proteomes" id="UP000281553">
    <property type="component" value="Unassembled WGS sequence"/>
</dbReference>
<name>A0A3P7L0B0_DIBLA</name>
<keyword evidence="2" id="KW-1185">Reference proteome</keyword>
<proteinExistence type="predicted"/>
<reference evidence="1 2" key="1">
    <citation type="submission" date="2018-11" db="EMBL/GenBank/DDBJ databases">
        <authorList>
            <consortium name="Pathogen Informatics"/>
        </authorList>
    </citation>
    <scope>NUCLEOTIDE SEQUENCE [LARGE SCALE GENOMIC DNA]</scope>
</reference>
<protein>
    <submittedName>
        <fullName evidence="1">Uncharacterized protein</fullName>
    </submittedName>
</protein>
<sequence>MSVYEDIQKWELSINLRFIHEFNSWECRIELLVEDVELVLLDDDKSVIYVAQPDTSGTPARNHLALTARSP</sequence>
<accession>A0A3P7L0B0</accession>
<evidence type="ECO:0000313" key="1">
    <source>
        <dbReference type="EMBL" id="VDN10104.1"/>
    </source>
</evidence>
<evidence type="ECO:0000313" key="2">
    <source>
        <dbReference type="Proteomes" id="UP000281553"/>
    </source>
</evidence>
<dbReference type="AlphaFoldDB" id="A0A3P7L0B0"/>